<feature type="transmembrane region" description="Helical" evidence="8">
    <location>
        <begin position="24"/>
        <end position="45"/>
    </location>
</feature>
<evidence type="ECO:0000313" key="11">
    <source>
        <dbReference type="Proteomes" id="UP000823561"/>
    </source>
</evidence>
<feature type="transmembrane region" description="Helical" evidence="8">
    <location>
        <begin position="99"/>
        <end position="120"/>
    </location>
</feature>
<organism evidence="10 11">
    <name type="scientific">Alosa alosa</name>
    <name type="common">allis shad</name>
    <dbReference type="NCBI Taxonomy" id="278164"/>
    <lineage>
        <taxon>Eukaryota</taxon>
        <taxon>Metazoa</taxon>
        <taxon>Chordata</taxon>
        <taxon>Craniata</taxon>
        <taxon>Vertebrata</taxon>
        <taxon>Euteleostomi</taxon>
        <taxon>Actinopterygii</taxon>
        <taxon>Neopterygii</taxon>
        <taxon>Teleostei</taxon>
        <taxon>Clupei</taxon>
        <taxon>Clupeiformes</taxon>
        <taxon>Clupeoidei</taxon>
        <taxon>Clupeidae</taxon>
        <taxon>Alosa</taxon>
    </lineage>
</organism>
<dbReference type="SUPFAM" id="SSF81321">
    <property type="entry name" value="Family A G protein-coupled receptor-like"/>
    <property type="match status" value="1"/>
</dbReference>
<evidence type="ECO:0000313" key="10">
    <source>
        <dbReference type="EMBL" id="KAG5286210.1"/>
    </source>
</evidence>
<dbReference type="Proteomes" id="UP000823561">
    <property type="component" value="Chromosome 1"/>
</dbReference>
<feature type="transmembrane region" description="Helical" evidence="8">
    <location>
        <begin position="270"/>
        <end position="287"/>
    </location>
</feature>
<evidence type="ECO:0000256" key="5">
    <source>
        <dbReference type="ARBA" id="ARBA00023136"/>
    </source>
</evidence>
<proteinExistence type="predicted"/>
<accession>A0AAV6HGK8</accession>
<dbReference type="GO" id="GO:0004930">
    <property type="term" value="F:G protein-coupled receptor activity"/>
    <property type="evidence" value="ECO:0007669"/>
    <property type="project" value="UniProtKB-KW"/>
</dbReference>
<keyword evidence="5 8" id="KW-0472">Membrane</keyword>
<dbReference type="GO" id="GO:0008142">
    <property type="term" value="F:oxysterol binding"/>
    <property type="evidence" value="ECO:0007669"/>
    <property type="project" value="InterPro"/>
</dbReference>
<dbReference type="Gene3D" id="1.20.1070.10">
    <property type="entry name" value="Rhodopsin 7-helix transmembrane proteins"/>
    <property type="match status" value="1"/>
</dbReference>
<dbReference type="EMBL" id="JADWDJ010000001">
    <property type="protein sequence ID" value="KAG5286210.1"/>
    <property type="molecule type" value="Genomic_DNA"/>
</dbReference>
<evidence type="ECO:0000256" key="3">
    <source>
        <dbReference type="ARBA" id="ARBA00022989"/>
    </source>
</evidence>
<dbReference type="InterPro" id="IPR047160">
    <property type="entry name" value="GP183-like"/>
</dbReference>
<feature type="domain" description="G-protein coupled receptors family 1 profile" evidence="9">
    <location>
        <begin position="35"/>
        <end position="285"/>
    </location>
</feature>
<keyword evidence="7" id="KW-0807">Transducer</keyword>
<keyword evidence="11" id="KW-1185">Reference proteome</keyword>
<keyword evidence="6" id="KW-0675">Receptor</keyword>
<comment type="caution">
    <text evidence="10">The sequence shown here is derived from an EMBL/GenBank/DDBJ whole genome shotgun (WGS) entry which is preliminary data.</text>
</comment>
<comment type="subcellular location">
    <subcellularLocation>
        <location evidence="1">Membrane</location>
        <topology evidence="1">Multi-pass membrane protein</topology>
    </subcellularLocation>
</comment>
<keyword evidence="2 8" id="KW-0812">Transmembrane</keyword>
<dbReference type="PANTHER" id="PTHR24237">
    <property type="entry name" value="G-PROTEIN COUPLED RECEPTOR"/>
    <property type="match status" value="1"/>
</dbReference>
<evidence type="ECO:0000256" key="1">
    <source>
        <dbReference type="ARBA" id="ARBA00004141"/>
    </source>
</evidence>
<dbReference type="InterPro" id="IPR000276">
    <property type="entry name" value="GPCR_Rhodpsn"/>
</dbReference>
<dbReference type="PROSITE" id="PS50262">
    <property type="entry name" value="G_PROTEIN_RECEP_F1_2"/>
    <property type="match status" value="1"/>
</dbReference>
<evidence type="ECO:0000256" key="8">
    <source>
        <dbReference type="SAM" id="Phobius"/>
    </source>
</evidence>
<dbReference type="PRINTS" id="PR00237">
    <property type="entry name" value="GPCRRHODOPSN"/>
</dbReference>
<reference evidence="10 11" key="1">
    <citation type="submission" date="2020-10" db="EMBL/GenBank/DDBJ databases">
        <title>Chromosome-scale genome assembly of the Allis shad, Alosa alosa.</title>
        <authorList>
            <person name="Margot Z."/>
            <person name="Christophe K."/>
            <person name="Cabau C."/>
            <person name="Louis A."/>
            <person name="Berthelot C."/>
            <person name="Parey E."/>
            <person name="Roest Crollius H."/>
            <person name="Montfort J."/>
            <person name="Robinson-Rechavi M."/>
            <person name="Bucao C."/>
            <person name="Bouchez O."/>
            <person name="Gislard M."/>
            <person name="Lluch J."/>
            <person name="Milhes M."/>
            <person name="Lampietro C."/>
            <person name="Lopez Roques C."/>
            <person name="Donnadieu C."/>
            <person name="Braasch I."/>
            <person name="Desvignes T."/>
            <person name="Postlethwait J."/>
            <person name="Bobe J."/>
            <person name="Guiguen Y."/>
        </authorList>
    </citation>
    <scope>NUCLEOTIDE SEQUENCE [LARGE SCALE GENOMIC DNA]</scope>
    <source>
        <strain evidence="10">M-15738</strain>
        <tissue evidence="10">Blood</tissue>
    </source>
</reference>
<dbReference type="PRINTS" id="PR01157">
    <property type="entry name" value="P2YPURNOCPTR"/>
</dbReference>
<evidence type="ECO:0000256" key="4">
    <source>
        <dbReference type="ARBA" id="ARBA00023040"/>
    </source>
</evidence>
<dbReference type="Pfam" id="PF00001">
    <property type="entry name" value="7tm_1"/>
    <property type="match status" value="1"/>
</dbReference>
<evidence type="ECO:0000256" key="6">
    <source>
        <dbReference type="ARBA" id="ARBA00023170"/>
    </source>
</evidence>
<dbReference type="GO" id="GO:0016020">
    <property type="term" value="C:membrane"/>
    <property type="evidence" value="ECO:0007669"/>
    <property type="project" value="UniProtKB-SubCell"/>
</dbReference>
<dbReference type="InterPro" id="IPR017452">
    <property type="entry name" value="GPCR_Rhodpsn_7TM"/>
</dbReference>
<sequence length="302" mass="35026">MNETWNCTVNSTDVLPDRYRYTLLAMYTVIFVVGISSIALMIDTLKSSRRSVTTMAVLNLIAAHILFLLTVPFRIYFYICCHWDLGSGFCKLISAMIHAHIYIVFIFYIIILVVRYITFFSRRDRLEFYRRVHALAASVAIWVVILVVIFPVTIVEYGSDTKKEKYQCFDYGNALRGKGVTIINYLLCAVLLLVTSLLLAVQLWILGMIYKKYGNTALSHQEFWAQVKSLCFVMVILICFAPYHAFRIYYVTIIFSEADSHLELQWNNEIFLAVTAFSCWDMLIFVNTKRWSSIQSRCAICR</sequence>
<gene>
    <name evidence="10" type="ORF">AALO_G00012240</name>
</gene>
<protein>
    <recommendedName>
        <fullName evidence="9">G-protein coupled receptors family 1 profile domain-containing protein</fullName>
    </recommendedName>
</protein>
<feature type="transmembrane region" description="Helical" evidence="8">
    <location>
        <begin position="230"/>
        <end position="250"/>
    </location>
</feature>
<name>A0AAV6HGK8_9TELE</name>
<feature type="transmembrane region" description="Helical" evidence="8">
    <location>
        <begin position="132"/>
        <end position="154"/>
    </location>
</feature>
<evidence type="ECO:0000256" key="2">
    <source>
        <dbReference type="ARBA" id="ARBA00022692"/>
    </source>
</evidence>
<dbReference type="PANTHER" id="PTHR24237:SF35">
    <property type="entry name" value="G-PROTEIN COUPLED RECEPTOR 141-RELATED"/>
    <property type="match status" value="1"/>
</dbReference>
<evidence type="ECO:0000256" key="7">
    <source>
        <dbReference type="ARBA" id="ARBA00023224"/>
    </source>
</evidence>
<evidence type="ECO:0000259" key="9">
    <source>
        <dbReference type="PROSITE" id="PS50262"/>
    </source>
</evidence>
<dbReference type="AlphaFoldDB" id="A0AAV6HGK8"/>
<feature type="transmembrane region" description="Helical" evidence="8">
    <location>
        <begin position="182"/>
        <end position="209"/>
    </location>
</feature>
<keyword evidence="3 8" id="KW-1133">Transmembrane helix</keyword>
<keyword evidence="4" id="KW-0297">G-protein coupled receptor</keyword>
<feature type="transmembrane region" description="Helical" evidence="8">
    <location>
        <begin position="57"/>
        <end position="79"/>
    </location>
</feature>